<keyword evidence="1" id="KW-0808">Transferase</keyword>
<evidence type="ECO:0000313" key="5">
    <source>
        <dbReference type="EMBL" id="EHL15913.1"/>
    </source>
</evidence>
<keyword evidence="2" id="KW-0012">Acyltransferase</keyword>
<name>G9XCW8_9FIRM</name>
<reference evidence="6 7" key="2">
    <citation type="submission" date="2011-08" db="EMBL/GenBank/DDBJ databases">
        <title>The Genome Sequence of Eubacteriaceae bacterium CM5.</title>
        <authorList>
            <consortium name="The Broad Institute Genome Sequencing Platform"/>
            <person name="Earl A."/>
            <person name="Ward D."/>
            <person name="Feldgarden M."/>
            <person name="Gevers D."/>
            <person name="Sizova M."/>
            <person name="Hazen A."/>
            <person name="Epstein S."/>
            <person name="Young S.K."/>
            <person name="Zeng Q."/>
            <person name="Gargeya S."/>
            <person name="Fitzgerald M."/>
            <person name="Haas B."/>
            <person name="Abouelleil A."/>
            <person name="Alvarado L."/>
            <person name="Arachchi H.M."/>
            <person name="Berlin A."/>
            <person name="Brown A."/>
            <person name="Chapman S.B."/>
            <person name="Chen Z."/>
            <person name="Dunbar C."/>
            <person name="Freedman E."/>
            <person name="Gearin G."/>
            <person name="Gellesch M."/>
            <person name="Goldberg J."/>
            <person name="Griggs A."/>
            <person name="Gujja S."/>
            <person name="Heiman D."/>
            <person name="Howarth C."/>
            <person name="Larson L."/>
            <person name="Lui A."/>
            <person name="MacDonald P.J.P."/>
            <person name="Montmayeur A."/>
            <person name="Murphy C."/>
            <person name="Neiman D."/>
            <person name="Pearson M."/>
            <person name="Priest M."/>
            <person name="Roberts A."/>
            <person name="Saif S."/>
            <person name="Shea T."/>
            <person name="Shenoy N."/>
            <person name="Sisk P."/>
            <person name="Stolte C."/>
            <person name="Sykes S."/>
            <person name="Wortman J."/>
            <person name="Nusbaum C."/>
            <person name="Birren B."/>
        </authorList>
    </citation>
    <scope>NUCLEOTIDE SEQUENCE [LARGE SCALE GENOMIC DNA]</scope>
    <source>
        <strain evidence="6 7">CM5</strain>
    </source>
</reference>
<dbReference type="InterPro" id="IPR016039">
    <property type="entry name" value="Thiolase-like"/>
</dbReference>
<organism evidence="6 7">
    <name type="scientific">Peptoanaerobacter stomatis</name>
    <dbReference type="NCBI Taxonomy" id="796937"/>
    <lineage>
        <taxon>Bacteria</taxon>
        <taxon>Bacillati</taxon>
        <taxon>Bacillota</taxon>
        <taxon>Clostridia</taxon>
        <taxon>Peptostreptococcales</taxon>
        <taxon>Filifactoraceae</taxon>
        <taxon>Peptoanaerobacter</taxon>
    </lineage>
</organism>
<dbReference type="PANTHER" id="PTHR34069:SF2">
    <property type="entry name" value="BETA-KETOACYL-[ACYL-CARRIER-PROTEIN] SYNTHASE III"/>
    <property type="match status" value="1"/>
</dbReference>
<dbReference type="SUPFAM" id="SSF53901">
    <property type="entry name" value="Thiolase-like"/>
    <property type="match status" value="1"/>
</dbReference>
<evidence type="ECO:0000259" key="4">
    <source>
        <dbReference type="Pfam" id="PF08545"/>
    </source>
</evidence>
<accession>G9WZM6</accession>
<dbReference type="AlphaFoldDB" id="G9XCW8"/>
<accession>G9XCW8</accession>
<evidence type="ECO:0000313" key="6">
    <source>
        <dbReference type="EMBL" id="EHL19222.1"/>
    </source>
</evidence>
<sequence>MGLEIKKTSSYLPEKIVENSEFEKYLDTSDEWISSRTGIKVRHFAKNETTSYMISKVCEGFELTEEERHKIKAVIVSSLTPDSLMPNMACHVQNFLGLNEDIFATDINMACSGFAGGVTLIEGILQDGDYGIVIGAEKLSGIINLNDRNTAVLFGDGAGGVLVKKNNDVSACDFGASYSADALKLRDFRESENYVSMDGKKVYRFAVDVITKSIENVLAKLNKKPEDITYFISHQANEKILKSACRKWSVPIDKFPMNLQSVGNTSSASIPLILDEVNKKGMLKKGDEVIFCGFGGGLTWVSYYVKW</sequence>
<comment type="caution">
    <text evidence="6">The sequence shown here is derived from an EMBL/GenBank/DDBJ whole genome shotgun (WGS) entry which is preliminary data.</text>
</comment>
<dbReference type="Proteomes" id="UP000006437">
    <property type="component" value="Unassembled WGS sequence"/>
</dbReference>
<dbReference type="CDD" id="cd00830">
    <property type="entry name" value="KAS_III"/>
    <property type="match status" value="1"/>
</dbReference>
<protein>
    <submittedName>
        <fullName evidence="6">Uncharacterized protein</fullName>
    </submittedName>
</protein>
<dbReference type="RefSeq" id="WP_009525856.1">
    <property type="nucleotide sequence ID" value="NZ_JH414557.1"/>
</dbReference>
<dbReference type="PANTHER" id="PTHR34069">
    <property type="entry name" value="3-OXOACYL-[ACYL-CARRIER-PROTEIN] SYNTHASE 3"/>
    <property type="match status" value="1"/>
</dbReference>
<evidence type="ECO:0000259" key="3">
    <source>
        <dbReference type="Pfam" id="PF08541"/>
    </source>
</evidence>
<evidence type="ECO:0000256" key="2">
    <source>
        <dbReference type="ARBA" id="ARBA00023315"/>
    </source>
</evidence>
<dbReference type="Proteomes" id="UP000003379">
    <property type="component" value="Unassembled WGS sequence"/>
</dbReference>
<dbReference type="STRING" id="796937.HMPREF9630_01447"/>
<feature type="domain" description="Beta-ketoacyl-[acyl-carrier-protein] synthase III C-terminal" evidence="3">
    <location>
        <begin position="218"/>
        <end position="307"/>
    </location>
</feature>
<dbReference type="GO" id="GO:0006633">
    <property type="term" value="P:fatty acid biosynthetic process"/>
    <property type="evidence" value="ECO:0007669"/>
    <property type="project" value="InterPro"/>
</dbReference>
<dbReference type="HOGENOM" id="CLU_039592_4_1_9"/>
<feature type="domain" description="Beta-ketoacyl-[acyl-carrier-protein] synthase III N-terminal" evidence="4">
    <location>
        <begin position="106"/>
        <end position="170"/>
    </location>
</feature>
<dbReference type="PATRIC" id="fig|796937.3.peg.824"/>
<dbReference type="NCBIfam" id="NF006829">
    <property type="entry name" value="PRK09352.1"/>
    <property type="match status" value="1"/>
</dbReference>
<evidence type="ECO:0000256" key="1">
    <source>
        <dbReference type="ARBA" id="ARBA00022679"/>
    </source>
</evidence>
<dbReference type="Pfam" id="PF08541">
    <property type="entry name" value="ACP_syn_III_C"/>
    <property type="match status" value="1"/>
</dbReference>
<reference evidence="5 8" key="1">
    <citation type="submission" date="2011-08" db="EMBL/GenBank/DDBJ databases">
        <title>The Genome Sequence of Eubacteriaceae bacterium ACC19a.</title>
        <authorList>
            <consortium name="The Broad Institute Genome Sequencing Platform"/>
            <person name="Earl A."/>
            <person name="Ward D."/>
            <person name="Feldgarden M."/>
            <person name="Gevers D."/>
            <person name="Sizova M."/>
            <person name="Hazen A."/>
            <person name="Epstein S."/>
            <person name="Young S.K."/>
            <person name="Zeng Q."/>
            <person name="Gargeya S."/>
            <person name="Fitzgerald M."/>
            <person name="Haas B."/>
            <person name="Abouelleil A."/>
            <person name="Alvarado L."/>
            <person name="Arachchi H.M."/>
            <person name="Berlin A."/>
            <person name="Brown A."/>
            <person name="Chapman S.B."/>
            <person name="Chen Z."/>
            <person name="Dunbar C."/>
            <person name="Freedman E."/>
            <person name="Gearin G."/>
            <person name="Gellesch M."/>
            <person name="Goldberg J."/>
            <person name="Griggs A."/>
            <person name="Gujja S."/>
            <person name="Heiman D."/>
            <person name="Howarth C."/>
            <person name="Larson L."/>
            <person name="Lui A."/>
            <person name="MacDonald P.J.P."/>
            <person name="Montmayeur A."/>
            <person name="Murphy C."/>
            <person name="Neiman D."/>
            <person name="Pearson M."/>
            <person name="Priest M."/>
            <person name="Roberts A."/>
            <person name="Saif S."/>
            <person name="Shea T."/>
            <person name="Shenoy N."/>
            <person name="Sisk P."/>
            <person name="Stolte C."/>
            <person name="Sykes S."/>
            <person name="Wortman J."/>
            <person name="Nusbaum C."/>
            <person name="Birren B."/>
        </authorList>
    </citation>
    <scope>NUCLEOTIDE SEQUENCE [LARGE SCALE GENOMIC DNA]</scope>
    <source>
        <strain evidence="5 8">ACC19a</strain>
    </source>
</reference>
<dbReference type="EMBL" id="AFZG01000026">
    <property type="protein sequence ID" value="EHL19222.1"/>
    <property type="molecule type" value="Genomic_DNA"/>
</dbReference>
<dbReference type="GO" id="GO:0044550">
    <property type="term" value="P:secondary metabolite biosynthetic process"/>
    <property type="evidence" value="ECO:0007669"/>
    <property type="project" value="TreeGrafter"/>
</dbReference>
<evidence type="ECO:0000313" key="8">
    <source>
        <dbReference type="Proteomes" id="UP000006437"/>
    </source>
</evidence>
<dbReference type="Pfam" id="PF08545">
    <property type="entry name" value="ACP_syn_III"/>
    <property type="match status" value="1"/>
</dbReference>
<dbReference type="InterPro" id="IPR013751">
    <property type="entry name" value="ACP_syn_III_N"/>
</dbReference>
<dbReference type="Gene3D" id="3.40.47.10">
    <property type="match status" value="1"/>
</dbReference>
<proteinExistence type="predicted"/>
<gene>
    <name evidence="6" type="ORF">HMPREF9628_01695</name>
    <name evidence="5" type="ORF">HMPREF9629_01627</name>
</gene>
<evidence type="ECO:0000313" key="7">
    <source>
        <dbReference type="Proteomes" id="UP000003379"/>
    </source>
</evidence>
<dbReference type="EMBL" id="AFZE01000008">
    <property type="protein sequence ID" value="EHL15913.1"/>
    <property type="molecule type" value="Genomic_DNA"/>
</dbReference>
<dbReference type="InterPro" id="IPR013747">
    <property type="entry name" value="ACP_syn_III_C"/>
</dbReference>
<dbReference type="GO" id="GO:0004315">
    <property type="term" value="F:3-oxoacyl-[acyl-carrier-protein] synthase activity"/>
    <property type="evidence" value="ECO:0007669"/>
    <property type="project" value="InterPro"/>
</dbReference>